<evidence type="ECO:0000256" key="3">
    <source>
        <dbReference type="ARBA" id="ARBA00013017"/>
    </source>
</evidence>
<dbReference type="SUPFAM" id="SSF52833">
    <property type="entry name" value="Thioredoxin-like"/>
    <property type="match status" value="1"/>
</dbReference>
<evidence type="ECO:0000313" key="15">
    <source>
        <dbReference type="Proteomes" id="UP000177878"/>
    </source>
</evidence>
<dbReference type="Pfam" id="PF00578">
    <property type="entry name" value="AhpC-TSA"/>
    <property type="match status" value="1"/>
</dbReference>
<protein>
    <recommendedName>
        <fullName evidence="3">thioredoxin-dependent peroxiredoxin</fullName>
        <ecNumber evidence="3">1.11.1.24</ecNumber>
    </recommendedName>
    <alternativeName>
        <fullName evidence="9">Thioredoxin peroxidase</fullName>
    </alternativeName>
</protein>
<dbReference type="STRING" id="1797988.A3I35_04235"/>
<comment type="catalytic activity">
    <reaction evidence="11">
        <text>a hydroperoxide + [thioredoxin]-dithiol = an alcohol + [thioredoxin]-disulfide + H2O</text>
        <dbReference type="Rhea" id="RHEA:62620"/>
        <dbReference type="Rhea" id="RHEA-COMP:10698"/>
        <dbReference type="Rhea" id="RHEA-COMP:10700"/>
        <dbReference type="ChEBI" id="CHEBI:15377"/>
        <dbReference type="ChEBI" id="CHEBI:29950"/>
        <dbReference type="ChEBI" id="CHEBI:30879"/>
        <dbReference type="ChEBI" id="CHEBI:35924"/>
        <dbReference type="ChEBI" id="CHEBI:50058"/>
        <dbReference type="EC" id="1.11.1.24"/>
    </reaction>
</comment>
<keyword evidence="5" id="KW-0049">Antioxidant</keyword>
<evidence type="ECO:0000256" key="10">
    <source>
        <dbReference type="ARBA" id="ARBA00038489"/>
    </source>
</evidence>
<dbReference type="InterPro" id="IPR024706">
    <property type="entry name" value="Peroxiredoxin_AhpC-typ"/>
</dbReference>
<gene>
    <name evidence="14" type="ORF">A3I35_04235</name>
</gene>
<accession>A0A1F5RWS5</accession>
<evidence type="ECO:0000256" key="11">
    <source>
        <dbReference type="ARBA" id="ARBA00049091"/>
    </source>
</evidence>
<dbReference type="GO" id="GO:0005737">
    <property type="term" value="C:cytoplasm"/>
    <property type="evidence" value="ECO:0007669"/>
    <property type="project" value="TreeGrafter"/>
</dbReference>
<dbReference type="InterPro" id="IPR036249">
    <property type="entry name" value="Thioredoxin-like_sf"/>
</dbReference>
<evidence type="ECO:0000256" key="9">
    <source>
        <dbReference type="ARBA" id="ARBA00032824"/>
    </source>
</evidence>
<feature type="active site" description="Cysteine sulfenic acid (-SOH) intermediate; for peroxidase activity" evidence="12">
    <location>
        <position position="45"/>
    </location>
</feature>
<dbReference type="InterPro" id="IPR013766">
    <property type="entry name" value="Thioredoxin_domain"/>
</dbReference>
<name>A0A1F5RWS5_9BACT</name>
<evidence type="ECO:0000256" key="8">
    <source>
        <dbReference type="ARBA" id="ARBA00023284"/>
    </source>
</evidence>
<dbReference type="GO" id="GO:0045454">
    <property type="term" value="P:cell redox homeostasis"/>
    <property type="evidence" value="ECO:0007669"/>
    <property type="project" value="TreeGrafter"/>
</dbReference>
<keyword evidence="4" id="KW-0575">Peroxidase</keyword>
<comment type="caution">
    <text evidence="14">The sequence shown here is derived from an EMBL/GenBank/DDBJ whole genome shotgun (WGS) entry which is preliminary data.</text>
</comment>
<dbReference type="NCBIfam" id="NF006960">
    <property type="entry name" value="PRK09437.1"/>
    <property type="match status" value="1"/>
</dbReference>
<keyword evidence="6" id="KW-0560">Oxidoreductase</keyword>
<dbReference type="GO" id="GO:0008379">
    <property type="term" value="F:thioredoxin peroxidase activity"/>
    <property type="evidence" value="ECO:0007669"/>
    <property type="project" value="TreeGrafter"/>
</dbReference>
<evidence type="ECO:0000256" key="5">
    <source>
        <dbReference type="ARBA" id="ARBA00022862"/>
    </source>
</evidence>
<proteinExistence type="inferred from homology"/>
<evidence type="ECO:0000256" key="12">
    <source>
        <dbReference type="PIRSR" id="PIRSR000239-1"/>
    </source>
</evidence>
<evidence type="ECO:0000313" key="14">
    <source>
        <dbReference type="EMBL" id="OGF18501.1"/>
    </source>
</evidence>
<dbReference type="GO" id="GO:0034599">
    <property type="term" value="P:cellular response to oxidative stress"/>
    <property type="evidence" value="ECO:0007669"/>
    <property type="project" value="TreeGrafter"/>
</dbReference>
<reference evidence="14 15" key="1">
    <citation type="journal article" date="2016" name="Nat. Commun.">
        <title>Thousands of microbial genomes shed light on interconnected biogeochemical processes in an aquifer system.</title>
        <authorList>
            <person name="Anantharaman K."/>
            <person name="Brown C.T."/>
            <person name="Hug L.A."/>
            <person name="Sharon I."/>
            <person name="Castelle C.J."/>
            <person name="Probst A.J."/>
            <person name="Thomas B.C."/>
            <person name="Singh A."/>
            <person name="Wilkins M.J."/>
            <person name="Karaoz U."/>
            <person name="Brodie E.L."/>
            <person name="Williams K.H."/>
            <person name="Hubbard S.S."/>
            <person name="Banfield J.F."/>
        </authorList>
    </citation>
    <scope>NUCLEOTIDE SEQUENCE [LARGE SCALE GENOMIC DNA]</scope>
</reference>
<dbReference type="CDD" id="cd03017">
    <property type="entry name" value="PRX_BCP"/>
    <property type="match status" value="1"/>
</dbReference>
<dbReference type="PROSITE" id="PS51352">
    <property type="entry name" value="THIOREDOXIN_2"/>
    <property type="match status" value="1"/>
</dbReference>
<comment type="similarity">
    <text evidence="10">Belongs to the peroxiredoxin family. BCP/PrxQ subfamily.</text>
</comment>
<dbReference type="InterPro" id="IPR000866">
    <property type="entry name" value="AhpC/TSA"/>
</dbReference>
<dbReference type="Gene3D" id="3.40.30.10">
    <property type="entry name" value="Glutaredoxin"/>
    <property type="match status" value="1"/>
</dbReference>
<evidence type="ECO:0000256" key="1">
    <source>
        <dbReference type="ARBA" id="ARBA00003330"/>
    </source>
</evidence>
<comment type="subunit">
    <text evidence="2">Monomer.</text>
</comment>
<evidence type="ECO:0000256" key="4">
    <source>
        <dbReference type="ARBA" id="ARBA00022559"/>
    </source>
</evidence>
<organism evidence="14 15">
    <name type="scientific">Candidatus Falkowbacteria bacterium RIFCSPLOWO2_02_FULL_45_15</name>
    <dbReference type="NCBI Taxonomy" id="1797988"/>
    <lineage>
        <taxon>Bacteria</taxon>
        <taxon>Candidatus Falkowiibacteriota</taxon>
    </lineage>
</organism>
<comment type="function">
    <text evidence="1">Thiol-specific peroxidase that catalyzes the reduction of hydrogen peroxide and organic hydroperoxides to water and alcohols, respectively. Plays a role in cell protection against oxidative stress by detoxifying peroxides and as sensor of hydrogen peroxide-mediated signaling events.</text>
</comment>
<evidence type="ECO:0000256" key="6">
    <source>
        <dbReference type="ARBA" id="ARBA00023002"/>
    </source>
</evidence>
<sequence length="158" mass="17804">MKIKINSSAPTFALLDQNGQTHRLPDYKGKNVLLYFYPKDNTPGCTKEACAIRDAGAEFKRAGIVVLGVSVDTVASHQKFAAKYKLPFTLLADEDKTVVKAYGVWGKKKFMGREYLGTKRTSFLIDKQGRVLKIYEEVEPEEHAAEVLADWDFLKIKN</sequence>
<dbReference type="AlphaFoldDB" id="A0A1F5RWS5"/>
<evidence type="ECO:0000256" key="7">
    <source>
        <dbReference type="ARBA" id="ARBA00023157"/>
    </source>
</evidence>
<dbReference type="InterPro" id="IPR050924">
    <property type="entry name" value="Peroxiredoxin_BCP/PrxQ"/>
</dbReference>
<dbReference type="PANTHER" id="PTHR42801">
    <property type="entry name" value="THIOREDOXIN-DEPENDENT PEROXIDE REDUCTASE"/>
    <property type="match status" value="1"/>
</dbReference>
<evidence type="ECO:0000259" key="13">
    <source>
        <dbReference type="PROSITE" id="PS51352"/>
    </source>
</evidence>
<dbReference type="PIRSF" id="PIRSF000239">
    <property type="entry name" value="AHPC"/>
    <property type="match status" value="1"/>
</dbReference>
<evidence type="ECO:0000256" key="2">
    <source>
        <dbReference type="ARBA" id="ARBA00011245"/>
    </source>
</evidence>
<feature type="domain" description="Thioredoxin" evidence="13">
    <location>
        <begin position="3"/>
        <end position="156"/>
    </location>
</feature>
<keyword evidence="7" id="KW-1015">Disulfide bond</keyword>
<dbReference type="FunFam" id="3.40.30.10:FF:000007">
    <property type="entry name" value="Thioredoxin-dependent thiol peroxidase"/>
    <property type="match status" value="1"/>
</dbReference>
<dbReference type="PANTHER" id="PTHR42801:SF4">
    <property type="entry name" value="AHPC_TSA FAMILY PROTEIN"/>
    <property type="match status" value="1"/>
</dbReference>
<keyword evidence="8" id="KW-0676">Redox-active center</keyword>
<dbReference type="EMBL" id="MFFV01000055">
    <property type="protein sequence ID" value="OGF18501.1"/>
    <property type="molecule type" value="Genomic_DNA"/>
</dbReference>
<dbReference type="EC" id="1.11.1.24" evidence="3"/>
<dbReference type="Proteomes" id="UP000177878">
    <property type="component" value="Unassembled WGS sequence"/>
</dbReference>